<dbReference type="OrthoDB" id="6515429at2759"/>
<reference evidence="4" key="1">
    <citation type="submission" date="2022-07" db="EMBL/GenBank/DDBJ databases">
        <authorList>
            <person name="Trinca V."/>
            <person name="Uliana J.V.C."/>
            <person name="Torres T.T."/>
            <person name="Ward R.J."/>
            <person name="Monesi N."/>
        </authorList>
    </citation>
    <scope>NUCLEOTIDE SEQUENCE</scope>
    <source>
        <strain evidence="4">HSMRA1968</strain>
        <tissue evidence="4">Whole embryos</tissue>
    </source>
</reference>
<evidence type="ECO:0000256" key="1">
    <source>
        <dbReference type="ARBA" id="ARBA00022460"/>
    </source>
</evidence>
<evidence type="ECO:0000313" key="4">
    <source>
        <dbReference type="EMBL" id="KAJ6638119.1"/>
    </source>
</evidence>
<evidence type="ECO:0000256" key="2">
    <source>
        <dbReference type="PROSITE-ProRule" id="PRU00497"/>
    </source>
</evidence>
<keyword evidence="1 2" id="KW-0193">Cuticle</keyword>
<dbReference type="PROSITE" id="PS00233">
    <property type="entry name" value="CHIT_BIND_RR_1"/>
    <property type="match status" value="1"/>
</dbReference>
<dbReference type="GO" id="GO:0042302">
    <property type="term" value="F:structural constituent of cuticle"/>
    <property type="evidence" value="ECO:0007669"/>
    <property type="project" value="UniProtKB-UniRule"/>
</dbReference>
<protein>
    <submittedName>
        <fullName evidence="4">Cuticle protein CP14.6</fullName>
    </submittedName>
</protein>
<name>A0A9Q0MVI7_9DIPT</name>
<dbReference type="AlphaFoldDB" id="A0A9Q0MVI7"/>
<proteinExistence type="predicted"/>
<dbReference type="PROSITE" id="PS51155">
    <property type="entry name" value="CHIT_BIND_RR_2"/>
    <property type="match status" value="1"/>
</dbReference>
<dbReference type="EMBL" id="WJQU01000003">
    <property type="protein sequence ID" value="KAJ6638119.1"/>
    <property type="molecule type" value="Genomic_DNA"/>
</dbReference>
<dbReference type="Pfam" id="PF00379">
    <property type="entry name" value="Chitin_bind_4"/>
    <property type="match status" value="1"/>
</dbReference>
<feature type="chain" id="PRO_5040319100" evidence="3">
    <location>
        <begin position="22"/>
        <end position="113"/>
    </location>
</feature>
<keyword evidence="3" id="KW-0732">Signal</keyword>
<dbReference type="InterPro" id="IPR000618">
    <property type="entry name" value="Insect_cuticle"/>
</dbReference>
<sequence length="113" mass="12732">MTRNLFAKMSLLYLFLTIVRSAPLNPPVQVQPKYQVASEKFHQEPNLEYTFEQEFTNGEKFAEDGKLKTVNGMNVIVTKGSYTINNPDGTETIVNYTADEEGFHPEIITPTSG</sequence>
<evidence type="ECO:0000256" key="3">
    <source>
        <dbReference type="SAM" id="SignalP"/>
    </source>
</evidence>
<dbReference type="InterPro" id="IPR031311">
    <property type="entry name" value="CHIT_BIND_RR_consensus"/>
</dbReference>
<accession>A0A9Q0MVI7</accession>
<organism evidence="4 5">
    <name type="scientific">Pseudolycoriella hygida</name>
    <dbReference type="NCBI Taxonomy" id="35572"/>
    <lineage>
        <taxon>Eukaryota</taxon>
        <taxon>Metazoa</taxon>
        <taxon>Ecdysozoa</taxon>
        <taxon>Arthropoda</taxon>
        <taxon>Hexapoda</taxon>
        <taxon>Insecta</taxon>
        <taxon>Pterygota</taxon>
        <taxon>Neoptera</taxon>
        <taxon>Endopterygota</taxon>
        <taxon>Diptera</taxon>
        <taxon>Nematocera</taxon>
        <taxon>Sciaroidea</taxon>
        <taxon>Sciaridae</taxon>
        <taxon>Pseudolycoriella</taxon>
    </lineage>
</organism>
<gene>
    <name evidence="4" type="primary">CP14.6</name>
    <name evidence="4" type="ORF">Bhyg_10852</name>
</gene>
<dbReference type="Proteomes" id="UP001151699">
    <property type="component" value="Chromosome X"/>
</dbReference>
<evidence type="ECO:0000313" key="5">
    <source>
        <dbReference type="Proteomes" id="UP001151699"/>
    </source>
</evidence>
<comment type="caution">
    <text evidence="4">The sequence shown here is derived from an EMBL/GenBank/DDBJ whole genome shotgun (WGS) entry which is preliminary data.</text>
</comment>
<keyword evidence="5" id="KW-1185">Reference proteome</keyword>
<feature type="signal peptide" evidence="3">
    <location>
        <begin position="1"/>
        <end position="21"/>
    </location>
</feature>